<evidence type="ECO:0000313" key="3">
    <source>
        <dbReference type="Proteomes" id="UP000315295"/>
    </source>
</evidence>
<accession>A0A540KF97</accession>
<keyword evidence="3" id="KW-1185">Reference proteome</keyword>
<dbReference type="PANTHER" id="PTHR15180">
    <property type="entry name" value="GENERAL TRANSCRIPTION FACTOR 3C POLYPEPTIDE 1"/>
    <property type="match status" value="1"/>
</dbReference>
<dbReference type="Proteomes" id="UP000315295">
    <property type="component" value="Unassembled WGS sequence"/>
</dbReference>
<proteinExistence type="predicted"/>
<dbReference type="GO" id="GO:0042791">
    <property type="term" value="P:5S class rRNA transcription by RNA polymerase III"/>
    <property type="evidence" value="ECO:0007669"/>
    <property type="project" value="TreeGrafter"/>
</dbReference>
<dbReference type="GO" id="GO:0006384">
    <property type="term" value="P:transcription initiation at RNA polymerase III promoter"/>
    <property type="evidence" value="ECO:0007669"/>
    <property type="project" value="InterPro"/>
</dbReference>
<protein>
    <submittedName>
        <fullName evidence="2">Uncharacterized protein</fullName>
    </submittedName>
</protein>
<gene>
    <name evidence="2" type="ORF">C1H46_041645</name>
</gene>
<organism evidence="2 3">
    <name type="scientific">Malus baccata</name>
    <name type="common">Siberian crab apple</name>
    <name type="synonym">Pyrus baccata</name>
    <dbReference type="NCBI Taxonomy" id="106549"/>
    <lineage>
        <taxon>Eukaryota</taxon>
        <taxon>Viridiplantae</taxon>
        <taxon>Streptophyta</taxon>
        <taxon>Embryophyta</taxon>
        <taxon>Tracheophyta</taxon>
        <taxon>Spermatophyta</taxon>
        <taxon>Magnoliopsida</taxon>
        <taxon>eudicotyledons</taxon>
        <taxon>Gunneridae</taxon>
        <taxon>Pentapetalae</taxon>
        <taxon>rosids</taxon>
        <taxon>fabids</taxon>
        <taxon>Rosales</taxon>
        <taxon>Rosaceae</taxon>
        <taxon>Amygdaloideae</taxon>
        <taxon>Maleae</taxon>
        <taxon>Malus</taxon>
    </lineage>
</organism>
<feature type="compositionally biased region" description="Basic and acidic residues" evidence="1">
    <location>
        <begin position="1"/>
        <end position="13"/>
    </location>
</feature>
<evidence type="ECO:0000313" key="2">
    <source>
        <dbReference type="EMBL" id="TQD72820.1"/>
    </source>
</evidence>
<dbReference type="AlphaFoldDB" id="A0A540KF97"/>
<reference evidence="2 3" key="1">
    <citation type="journal article" date="2019" name="G3 (Bethesda)">
        <title>Sequencing of a Wild Apple (Malus baccata) Genome Unravels the Differences Between Cultivated and Wild Apple Species Regarding Disease Resistance and Cold Tolerance.</title>
        <authorList>
            <person name="Chen X."/>
        </authorList>
    </citation>
    <scope>NUCLEOTIDE SEQUENCE [LARGE SCALE GENOMIC DNA]</scope>
    <source>
        <strain evidence="3">cv. Shandingzi</strain>
        <tissue evidence="2">Leaves</tissue>
    </source>
</reference>
<dbReference type="STRING" id="106549.A0A540KF97"/>
<dbReference type="InterPro" id="IPR044210">
    <property type="entry name" value="Tfc3-like"/>
</dbReference>
<dbReference type="GO" id="GO:0003677">
    <property type="term" value="F:DNA binding"/>
    <property type="evidence" value="ECO:0007669"/>
    <property type="project" value="InterPro"/>
</dbReference>
<comment type="caution">
    <text evidence="2">The sequence shown here is derived from an EMBL/GenBank/DDBJ whole genome shotgun (WGS) entry which is preliminary data.</text>
</comment>
<dbReference type="PANTHER" id="PTHR15180:SF1">
    <property type="entry name" value="GENERAL TRANSCRIPTION FACTOR 3C POLYPEPTIDE 1"/>
    <property type="match status" value="1"/>
</dbReference>
<dbReference type="EMBL" id="VIEB01001363">
    <property type="protein sequence ID" value="TQD72820.1"/>
    <property type="molecule type" value="Genomic_DNA"/>
</dbReference>
<dbReference type="GO" id="GO:0000127">
    <property type="term" value="C:transcription factor TFIIIC complex"/>
    <property type="evidence" value="ECO:0007669"/>
    <property type="project" value="InterPro"/>
</dbReference>
<sequence length="426" mass="47984">MAYRLRPSEEHNSEWANTSLNKSENANENKIADLCVGSPDALDRQLVIQYVRDRATLGAKFHQVDWASLTDIPAPPRTCQKRMTLLKSNRRFRIAFVRLCNMISERYAKFLGKTQNRSSTYDDCRLLLPGSAGEDHNSNFPSNSNQVTGIEEEPWYDFDDNNIKKALEEVLHYKRMSKLDASKRVGSTCEDWSDRNTNSEESVIIQSLHLGCYSLSLSPHARTYVSIKSHLPEVLRSVYSAIQKAGDGGLGIGDVSRRENNPGERMTEFIIDVNAYDSVRFVDLLYRDKYFMTSMPGDINMNVDDVHKLTFLNLTEMVFKLSDEKLTICVPEVCTEGKEFSPRGDGVDETSRSSSGELCVPILPWINGDGTINKIIYKGLRRRVLGAVMQNPGMVESSLSLNAGYSSKVPLGAFTVRYIFTVKIEA</sequence>
<name>A0A540KF97_MALBA</name>
<evidence type="ECO:0000256" key="1">
    <source>
        <dbReference type="SAM" id="MobiDB-lite"/>
    </source>
</evidence>
<feature type="region of interest" description="Disordered" evidence="1">
    <location>
        <begin position="1"/>
        <end position="21"/>
    </location>
</feature>